<dbReference type="InterPro" id="IPR002347">
    <property type="entry name" value="SDR_fam"/>
</dbReference>
<dbReference type="EMBL" id="CP002299">
    <property type="protein sequence ID" value="ADP83277.1"/>
    <property type="molecule type" value="Genomic_DNA"/>
</dbReference>
<dbReference type="PANTHER" id="PTHR43669">
    <property type="entry name" value="5-KETO-D-GLUCONATE 5-REDUCTASE"/>
    <property type="match status" value="1"/>
</dbReference>
<evidence type="ECO:0000256" key="3">
    <source>
        <dbReference type="RuleBase" id="RU000363"/>
    </source>
</evidence>
<evidence type="ECO:0000313" key="5">
    <source>
        <dbReference type="EMBL" id="ADP83277.1"/>
    </source>
</evidence>
<dbReference type="GO" id="GO:0016491">
    <property type="term" value="F:oxidoreductase activity"/>
    <property type="evidence" value="ECO:0007669"/>
    <property type="project" value="UniProtKB-KW"/>
</dbReference>
<dbReference type="Gene3D" id="3.40.50.720">
    <property type="entry name" value="NAD(P)-binding Rossmann-like Domain"/>
    <property type="match status" value="1"/>
</dbReference>
<sequence>MSESNGAGQLAGKVVAVTGATSGSGLAIARRFAAEGADVVLLARGADRLKALEEQLGPRALGLTTDVGDPDSVQASFDAIKNRFGKLDVLINNAGLHRPAPFEVLTDDEILTVVRCNLLGPVYTCRAAIPLLRAAGGGDIVNTSSEVTLEVFPYEAIYKATKAGLEALGQALSLEFEKEEIRVTTLIQGVALGEGGGSTDWVDSGEHTHLVWPRLQAEGTVNRVIGKHGGMTVESVADVHVFIVTRPRGQKLDVVRARSY</sequence>
<dbReference type="eggNOG" id="COG4221">
    <property type="taxonomic scope" value="Bacteria"/>
</dbReference>
<dbReference type="PRINTS" id="PR00080">
    <property type="entry name" value="SDRFAMILY"/>
</dbReference>
<dbReference type="SUPFAM" id="SSF51735">
    <property type="entry name" value="NAD(P)-binding Rossmann-fold domains"/>
    <property type="match status" value="1"/>
</dbReference>
<dbReference type="InParanoid" id="E3J884"/>
<dbReference type="AlphaFoldDB" id="E3J884"/>
<evidence type="ECO:0000256" key="1">
    <source>
        <dbReference type="ARBA" id="ARBA00006484"/>
    </source>
</evidence>
<dbReference type="KEGG" id="fri:FraEuI1c_5289"/>
<dbReference type="SMART" id="SM00822">
    <property type="entry name" value="PKS_KR"/>
    <property type="match status" value="1"/>
</dbReference>
<dbReference type="STRING" id="298654.FraEuI1c_5289"/>
<gene>
    <name evidence="5" type="ordered locus">FraEuI1c_5289</name>
</gene>
<proteinExistence type="inferred from homology"/>
<accession>E3J884</accession>
<dbReference type="RefSeq" id="WP_013426395.1">
    <property type="nucleotide sequence ID" value="NC_014666.1"/>
</dbReference>
<keyword evidence="6" id="KW-1185">Reference proteome</keyword>
<dbReference type="InterPro" id="IPR036291">
    <property type="entry name" value="NAD(P)-bd_dom_sf"/>
</dbReference>
<dbReference type="PRINTS" id="PR00081">
    <property type="entry name" value="GDHRDH"/>
</dbReference>
<protein>
    <submittedName>
        <fullName evidence="5">Short-chain dehydrogenase/reductase SDR</fullName>
    </submittedName>
</protein>
<feature type="domain" description="Ketoreductase" evidence="4">
    <location>
        <begin position="13"/>
        <end position="201"/>
    </location>
</feature>
<name>E3J884_PSEI1</name>
<comment type="similarity">
    <text evidence="1 3">Belongs to the short-chain dehydrogenases/reductases (SDR) family.</text>
</comment>
<keyword evidence="2" id="KW-0560">Oxidoreductase</keyword>
<reference evidence="5 6" key="1">
    <citation type="submission" date="2010-10" db="EMBL/GenBank/DDBJ databases">
        <title>Complete sequence of Frankia sp. EuI1c.</title>
        <authorList>
            <consortium name="US DOE Joint Genome Institute"/>
            <person name="Lucas S."/>
            <person name="Copeland A."/>
            <person name="Lapidus A."/>
            <person name="Cheng J.-F."/>
            <person name="Bruce D."/>
            <person name="Goodwin L."/>
            <person name="Pitluck S."/>
            <person name="Chertkov O."/>
            <person name="Detter J.C."/>
            <person name="Han C."/>
            <person name="Tapia R."/>
            <person name="Land M."/>
            <person name="Hauser L."/>
            <person name="Jeffries C."/>
            <person name="Kyrpides N."/>
            <person name="Ivanova N."/>
            <person name="Mikhailova N."/>
            <person name="Beauchemin N."/>
            <person name="Sen A."/>
            <person name="Sur S.A."/>
            <person name="Gtari M."/>
            <person name="Wall L."/>
            <person name="Tisa L."/>
            <person name="Woyke T."/>
        </authorList>
    </citation>
    <scope>NUCLEOTIDE SEQUENCE [LARGE SCALE GENOMIC DNA]</scope>
    <source>
        <strain evidence="6">DSM 45817 / CECT 9037 / EuI1c</strain>
    </source>
</reference>
<dbReference type="CDD" id="cd05233">
    <property type="entry name" value="SDR_c"/>
    <property type="match status" value="1"/>
</dbReference>
<dbReference type="OrthoDB" id="9775296at2"/>
<dbReference type="PANTHER" id="PTHR43669:SF3">
    <property type="entry name" value="ALCOHOL DEHYDROGENASE, PUTATIVE (AFU_ORTHOLOGUE AFUA_3G03445)-RELATED"/>
    <property type="match status" value="1"/>
</dbReference>
<evidence type="ECO:0000259" key="4">
    <source>
        <dbReference type="SMART" id="SM00822"/>
    </source>
</evidence>
<evidence type="ECO:0000313" key="6">
    <source>
        <dbReference type="Proteomes" id="UP000002484"/>
    </source>
</evidence>
<organism evidence="5 6">
    <name type="scientific">Pseudofrankia inefficax (strain DSM 45817 / CECT 9037 / DDB 130130 / EuI1c)</name>
    <name type="common">Frankia inefficax</name>
    <dbReference type="NCBI Taxonomy" id="298654"/>
    <lineage>
        <taxon>Bacteria</taxon>
        <taxon>Bacillati</taxon>
        <taxon>Actinomycetota</taxon>
        <taxon>Actinomycetes</taxon>
        <taxon>Frankiales</taxon>
        <taxon>Frankiaceae</taxon>
        <taxon>Pseudofrankia</taxon>
    </lineage>
</organism>
<evidence type="ECO:0000256" key="2">
    <source>
        <dbReference type="ARBA" id="ARBA00023002"/>
    </source>
</evidence>
<dbReference type="HOGENOM" id="CLU_010194_2_10_11"/>
<dbReference type="Proteomes" id="UP000002484">
    <property type="component" value="Chromosome"/>
</dbReference>
<dbReference type="InterPro" id="IPR057326">
    <property type="entry name" value="KR_dom"/>
</dbReference>
<dbReference type="Pfam" id="PF00106">
    <property type="entry name" value="adh_short"/>
    <property type="match status" value="1"/>
</dbReference>